<evidence type="ECO:0000313" key="5">
    <source>
        <dbReference type="Proteomes" id="UP000287243"/>
    </source>
</evidence>
<dbReference type="RefSeq" id="WP_128700126.1">
    <property type="nucleotide sequence ID" value="NZ_CP019384.1"/>
</dbReference>
<dbReference type="InterPro" id="IPR050057">
    <property type="entry name" value="Prokaryotic/Mito_RF"/>
</dbReference>
<dbReference type="InterPro" id="IPR045853">
    <property type="entry name" value="Pep_chain_release_fac_I_sf"/>
</dbReference>
<dbReference type="Pfam" id="PF00472">
    <property type="entry name" value="RF-1"/>
    <property type="match status" value="1"/>
</dbReference>
<dbReference type="EMBL" id="CP019384">
    <property type="protein sequence ID" value="QAT17311.1"/>
    <property type="molecule type" value="Genomic_DNA"/>
</dbReference>
<dbReference type="KEGG" id="vai:BU251_05985"/>
<dbReference type="PANTHER" id="PTHR43804">
    <property type="entry name" value="LD18447P"/>
    <property type="match status" value="1"/>
</dbReference>
<dbReference type="AlphaFoldDB" id="A0A410P5F8"/>
<dbReference type="Proteomes" id="UP000287243">
    <property type="component" value="Chromosome"/>
</dbReference>
<protein>
    <recommendedName>
        <fullName evidence="3">Prokaryotic-type class I peptide chain release factors domain-containing protein</fullName>
    </recommendedName>
</protein>
<evidence type="ECO:0000313" key="4">
    <source>
        <dbReference type="EMBL" id="QAT17311.1"/>
    </source>
</evidence>
<dbReference type="InterPro" id="IPR000352">
    <property type="entry name" value="Pep_chain_release_fac_I"/>
</dbReference>
<keyword evidence="5" id="KW-1185">Reference proteome</keyword>
<organism evidence="4 5">
    <name type="scientific">Velamenicoccus archaeovorus</name>
    <dbReference type="NCBI Taxonomy" id="1930593"/>
    <lineage>
        <taxon>Bacteria</taxon>
        <taxon>Pseudomonadati</taxon>
        <taxon>Candidatus Omnitrophota</taxon>
        <taxon>Candidatus Velamenicoccus</taxon>
    </lineage>
</organism>
<evidence type="ECO:0000256" key="2">
    <source>
        <dbReference type="ARBA" id="ARBA00022481"/>
    </source>
</evidence>
<keyword evidence="2" id="KW-0488">Methylation</keyword>
<evidence type="ECO:0000256" key="1">
    <source>
        <dbReference type="ARBA" id="ARBA00010835"/>
    </source>
</evidence>
<feature type="domain" description="Prokaryotic-type class I peptide chain release factors" evidence="3">
    <location>
        <begin position="3"/>
        <end position="102"/>
    </location>
</feature>
<sequence length="111" mass="12892">MRIQIRRQDIAFEVFKSSGPGGQHKNKRFTAVRLTHMPSGIVVVAQKRRSLAANKALALEQLVHKLDILHRPAKERVATHKTRAAKERTLEWKKRRARKKSLRCQKYDEEG</sequence>
<dbReference type="GO" id="GO:0003747">
    <property type="term" value="F:translation release factor activity"/>
    <property type="evidence" value="ECO:0007669"/>
    <property type="project" value="InterPro"/>
</dbReference>
<evidence type="ECO:0000259" key="3">
    <source>
        <dbReference type="Pfam" id="PF00472"/>
    </source>
</evidence>
<reference evidence="4 5" key="1">
    <citation type="submission" date="2017-01" db="EMBL/GenBank/DDBJ databases">
        <title>First insights into the biology of 'candidatus Vampirococcus archaeovorus'.</title>
        <authorList>
            <person name="Kizina J."/>
            <person name="Jordan S."/>
            <person name="Stueber K."/>
            <person name="Reinhardt R."/>
            <person name="Harder J."/>
        </authorList>
    </citation>
    <scope>NUCLEOTIDE SEQUENCE [LARGE SCALE GENOMIC DNA]</scope>
    <source>
        <strain evidence="4 5">LiM</strain>
    </source>
</reference>
<dbReference type="PANTHER" id="PTHR43804:SF7">
    <property type="entry name" value="LD18447P"/>
    <property type="match status" value="1"/>
</dbReference>
<accession>A0A410P5F8</accession>
<dbReference type="SUPFAM" id="SSF75620">
    <property type="entry name" value="Release factor"/>
    <property type="match status" value="1"/>
</dbReference>
<dbReference type="Gene3D" id="3.30.160.20">
    <property type="match status" value="1"/>
</dbReference>
<dbReference type="OrthoDB" id="9815709at2"/>
<comment type="similarity">
    <text evidence="1">Belongs to the prokaryotic/mitochondrial release factor family.</text>
</comment>
<proteinExistence type="inferred from homology"/>
<gene>
    <name evidence="4" type="ORF">BU251_05985</name>
</gene>
<name>A0A410P5F8_VELA1</name>